<reference evidence="3 4" key="1">
    <citation type="journal article" date="2014" name="Nature">
        <title>Sequential evolution of bacterial morphology by co-option of a developmental regulator.</title>
        <authorList>
            <person name="Jiang C."/>
            <person name="Brown P.J."/>
            <person name="Ducret A."/>
            <person name="Brun Y.V."/>
        </authorList>
    </citation>
    <scope>NUCLEOTIDE SEQUENCE [LARGE SCALE GENOMIC DNA]</scope>
    <source>
        <strain evidence="3 4">DSM 16100</strain>
    </source>
</reference>
<dbReference type="SUPFAM" id="SSF50630">
    <property type="entry name" value="Acid proteases"/>
    <property type="match status" value="1"/>
</dbReference>
<accession>V4N6A6</accession>
<dbReference type="InterPro" id="IPR036034">
    <property type="entry name" value="PDZ_sf"/>
</dbReference>
<sequence length="369" mass="39732">MDRRYFLQAGTALGLCAASPALADTGFKLLRSDDGLIMPVNLNGSNLRGIFDCGASHCILDTKIANQLGIKPTKPLTGKAIYGDFNAGITDPIKCRIGDADFLYPIIIASLDAAGLGADLLIGRNILQRASLDLDAPNLRASFQKSKPRQGMVPVGITAGKRGSLITDVLIEGKPAKASLDSGSNTPLMISKSWASENDLLKGRALSSWITGDLTGIHTIAMTTLKHAALGGMLFTDVPAEISETQLSYEINLGLPFLERFRSFWDIPGGKLWVSATSRNLGAPFERERSGLAFERQNDILKVIFVAPSSPGAESAFKEGDQIARIDGIPVSSLTDAETQKWKHEDARVSVRLTLATGEVRNLTLRNYY</sequence>
<gene>
    <name evidence="3" type="ORF">ABENE_23330</name>
</gene>
<evidence type="ECO:0000313" key="4">
    <source>
        <dbReference type="Proteomes" id="UP000017837"/>
    </source>
</evidence>
<dbReference type="Pfam" id="PF13650">
    <property type="entry name" value="Asp_protease_2"/>
    <property type="match status" value="1"/>
</dbReference>
<dbReference type="InterPro" id="IPR001478">
    <property type="entry name" value="PDZ"/>
</dbReference>
<dbReference type="STRING" id="1121022.GCA_000376105_04528"/>
<dbReference type="Gene3D" id="2.40.70.10">
    <property type="entry name" value="Acid Proteases"/>
    <property type="match status" value="2"/>
</dbReference>
<dbReference type="CDD" id="cd00303">
    <property type="entry name" value="retropepsin_like"/>
    <property type="match status" value="1"/>
</dbReference>
<dbReference type="AlphaFoldDB" id="V4N6A6"/>
<dbReference type="eggNOG" id="COG0793">
    <property type="taxonomic scope" value="Bacteria"/>
</dbReference>
<dbReference type="SUPFAM" id="SSF50156">
    <property type="entry name" value="PDZ domain-like"/>
    <property type="match status" value="1"/>
</dbReference>
<dbReference type="Proteomes" id="UP000017837">
    <property type="component" value="Unassembled WGS sequence"/>
</dbReference>
<dbReference type="PATRIC" id="fig|1121022.4.peg.4774"/>
<dbReference type="InterPro" id="IPR021109">
    <property type="entry name" value="Peptidase_aspartic_dom_sf"/>
</dbReference>
<feature type="signal peptide" evidence="1">
    <location>
        <begin position="1"/>
        <end position="23"/>
    </location>
</feature>
<dbReference type="Pfam" id="PF13180">
    <property type="entry name" value="PDZ_2"/>
    <property type="match status" value="1"/>
</dbReference>
<keyword evidence="1" id="KW-0732">Signal</keyword>
<evidence type="ECO:0000313" key="3">
    <source>
        <dbReference type="EMBL" id="ESQ77432.1"/>
    </source>
</evidence>
<evidence type="ECO:0000256" key="1">
    <source>
        <dbReference type="SAM" id="SignalP"/>
    </source>
</evidence>
<protein>
    <recommendedName>
        <fullName evidence="2">PDZ domain-containing protein</fullName>
    </recommendedName>
</protein>
<comment type="caution">
    <text evidence="3">The sequence shown here is derived from an EMBL/GenBank/DDBJ whole genome shotgun (WGS) entry which is preliminary data.</text>
</comment>
<proteinExistence type="predicted"/>
<organism evidence="3 4">
    <name type="scientific">Asticcacaulis benevestitus DSM 16100 = ATCC BAA-896</name>
    <dbReference type="NCBI Taxonomy" id="1121022"/>
    <lineage>
        <taxon>Bacteria</taxon>
        <taxon>Pseudomonadati</taxon>
        <taxon>Pseudomonadota</taxon>
        <taxon>Alphaproteobacteria</taxon>
        <taxon>Caulobacterales</taxon>
        <taxon>Caulobacteraceae</taxon>
        <taxon>Asticcacaulis</taxon>
    </lineage>
</organism>
<feature type="chain" id="PRO_5004723139" description="PDZ domain-containing protein" evidence="1">
    <location>
        <begin position="24"/>
        <end position="369"/>
    </location>
</feature>
<evidence type="ECO:0000259" key="2">
    <source>
        <dbReference type="Pfam" id="PF13180"/>
    </source>
</evidence>
<dbReference type="RefSeq" id="WP_018084204.1">
    <property type="nucleotide sequence ID" value="NZ_AQWM01000080.1"/>
</dbReference>
<keyword evidence="4" id="KW-1185">Reference proteome</keyword>
<feature type="domain" description="PDZ" evidence="2">
    <location>
        <begin position="291"/>
        <end position="345"/>
    </location>
</feature>
<dbReference type="Gene3D" id="2.30.42.10">
    <property type="match status" value="1"/>
</dbReference>
<dbReference type="OrthoDB" id="7547925at2"/>
<name>V4N6A6_9CAUL</name>
<dbReference type="EMBL" id="AWGB01000129">
    <property type="protein sequence ID" value="ESQ77432.1"/>
    <property type="molecule type" value="Genomic_DNA"/>
</dbReference>